<dbReference type="InterPro" id="IPR036458">
    <property type="entry name" value="Na:dicarbo_symporter_sf"/>
</dbReference>
<evidence type="ECO:0000256" key="1">
    <source>
        <dbReference type="ARBA" id="ARBA00004141"/>
    </source>
</evidence>
<proteinExistence type="inferred from homology"/>
<dbReference type="Pfam" id="PF00375">
    <property type="entry name" value="SDF"/>
    <property type="match status" value="1"/>
</dbReference>
<comment type="catalytic activity">
    <reaction evidence="9">
        <text>L-serine(in) + Na(+)(in) = L-serine(out) + Na(+)(out)</text>
        <dbReference type="Rhea" id="RHEA:29575"/>
        <dbReference type="ChEBI" id="CHEBI:29101"/>
        <dbReference type="ChEBI" id="CHEBI:33384"/>
    </reaction>
</comment>
<protein>
    <recommendedName>
        <fullName evidence="9">Serine/threonine transporter SstT</fullName>
    </recommendedName>
    <alternativeName>
        <fullName evidence="9">Na(+)/serine-threonine symporter</fullName>
    </alternativeName>
</protein>
<keyword evidence="5 9" id="KW-0769">Symport</keyword>
<keyword evidence="3 9" id="KW-1003">Cell membrane</keyword>
<evidence type="ECO:0000256" key="2">
    <source>
        <dbReference type="ARBA" id="ARBA00022448"/>
    </source>
</evidence>
<dbReference type="FunFam" id="1.10.3860.10:FF:000003">
    <property type="entry name" value="Serine/threonine transporter sstT"/>
    <property type="match status" value="1"/>
</dbReference>
<sequence>MKNLISKWSSLSLITRIVIGLILGAILGIAAPKAAAIAILGDLFVGALRAVAPILVFVLVMSSLANAKEGGAQNMRTVIILYIISTFLGAFVAVLGSFLFPQTLTLAEAASDVTPPSGVAEVLKNLLMNIVSNPIDALANANYIGILAWAVMFGIALKFASDSTKQFLQDVSDAVTKAVHWIIACAPFGIMGLVFDTVSSNGLSIFTDYGRLLALLIGCMIVCALISNPLLVFVCLRKNPYPLVFKCLRESGITAFFTRSSAANIPMNMDLCERLGLNKDSYSVSIPLGATINMDGAAVTITVMSLAAAHTLGISVDIPTAVILSVLATASACGASGVAGGSLLLIPLACSLFGIPNDIAMQVVGVGFIIGVIQDSMETALNSSSDVLMTATAELYNRKKAGENIVLVPKQSKK</sequence>
<organism evidence="10 11">
    <name type="scientific">Anaerostipes butyraticus</name>
    <dbReference type="NCBI Taxonomy" id="645466"/>
    <lineage>
        <taxon>Bacteria</taxon>
        <taxon>Bacillati</taxon>
        <taxon>Bacillota</taxon>
        <taxon>Clostridia</taxon>
        <taxon>Lachnospirales</taxon>
        <taxon>Lachnospiraceae</taxon>
        <taxon>Anaerostipes</taxon>
    </lineage>
</organism>
<feature type="transmembrane region" description="Helical" evidence="9">
    <location>
        <begin position="137"/>
        <end position="157"/>
    </location>
</feature>
<evidence type="ECO:0000256" key="9">
    <source>
        <dbReference type="HAMAP-Rule" id="MF_01582"/>
    </source>
</evidence>
<dbReference type="RefSeq" id="WP_201310925.1">
    <property type="nucleotide sequence ID" value="NZ_BLYI01000031.1"/>
</dbReference>
<dbReference type="Gene3D" id="1.10.3860.10">
    <property type="entry name" value="Sodium:dicarboxylate symporter"/>
    <property type="match status" value="1"/>
</dbReference>
<keyword evidence="2 9" id="KW-0813">Transport</keyword>
<dbReference type="PRINTS" id="PR00173">
    <property type="entry name" value="EDTRNSPORT"/>
</dbReference>
<keyword evidence="7 9" id="KW-1133">Transmembrane helix</keyword>
<gene>
    <name evidence="9" type="primary">sstT</name>
    <name evidence="10" type="ORF">ANBU17_15700</name>
</gene>
<dbReference type="GO" id="GO:0032329">
    <property type="term" value="P:serine transport"/>
    <property type="evidence" value="ECO:0007669"/>
    <property type="project" value="InterPro"/>
</dbReference>
<evidence type="ECO:0000256" key="4">
    <source>
        <dbReference type="ARBA" id="ARBA00022692"/>
    </source>
</evidence>
<dbReference type="InterPro" id="IPR023025">
    <property type="entry name" value="Ser_Thr_transp_SstT"/>
</dbReference>
<feature type="transmembrane region" description="Helical" evidence="9">
    <location>
        <begin position="178"/>
        <end position="195"/>
    </location>
</feature>
<evidence type="ECO:0000313" key="10">
    <source>
        <dbReference type="EMBL" id="GFO85223.1"/>
    </source>
</evidence>
<evidence type="ECO:0000256" key="3">
    <source>
        <dbReference type="ARBA" id="ARBA00022475"/>
    </source>
</evidence>
<evidence type="ECO:0000256" key="5">
    <source>
        <dbReference type="ARBA" id="ARBA00022847"/>
    </source>
</evidence>
<comment type="catalytic activity">
    <reaction evidence="9">
        <text>L-threonine(in) + Na(+)(in) = L-threonine(out) + Na(+)(out)</text>
        <dbReference type="Rhea" id="RHEA:69999"/>
        <dbReference type="ChEBI" id="CHEBI:29101"/>
        <dbReference type="ChEBI" id="CHEBI:57926"/>
    </reaction>
</comment>
<feature type="transmembrane region" description="Helical" evidence="9">
    <location>
        <begin position="215"/>
        <end position="236"/>
    </location>
</feature>
<keyword evidence="8 9" id="KW-0472">Membrane</keyword>
<name>A0A916VDH4_9FIRM</name>
<comment type="function">
    <text evidence="9">Involved in the import of serine and threonine into the cell, with the concomitant import of sodium (symport system).</text>
</comment>
<dbReference type="PANTHER" id="PTHR42865">
    <property type="entry name" value="PROTON/GLUTAMATE-ASPARTATE SYMPORTER"/>
    <property type="match status" value="1"/>
</dbReference>
<dbReference type="GO" id="GO:0005295">
    <property type="term" value="F:neutral L-amino acid:sodium symporter activity"/>
    <property type="evidence" value="ECO:0007669"/>
    <property type="project" value="TreeGrafter"/>
</dbReference>
<evidence type="ECO:0000256" key="8">
    <source>
        <dbReference type="ARBA" id="ARBA00023136"/>
    </source>
</evidence>
<evidence type="ECO:0000256" key="7">
    <source>
        <dbReference type="ARBA" id="ARBA00022989"/>
    </source>
</evidence>
<comment type="caution">
    <text evidence="9">Lacks conserved residue(s) required for the propagation of feature annotation.</text>
</comment>
<dbReference type="InterPro" id="IPR001991">
    <property type="entry name" value="Na-dicarboxylate_symporter"/>
</dbReference>
<dbReference type="SUPFAM" id="SSF118215">
    <property type="entry name" value="Proton glutamate symport protein"/>
    <property type="match status" value="1"/>
</dbReference>
<accession>A0A916VDH4</accession>
<reference evidence="10" key="1">
    <citation type="submission" date="2020-06" db="EMBL/GenBank/DDBJ databases">
        <title>Characterization of fructooligosaccharide metabolism and fructooligosaccharide-degrading enzymes in human commensal butyrate producers.</title>
        <authorList>
            <person name="Tanno H."/>
            <person name="Fujii T."/>
            <person name="Hirano K."/>
            <person name="Maeno S."/>
            <person name="Tonozuka T."/>
            <person name="Sakamoto M."/>
            <person name="Ohkuma M."/>
            <person name="Tochio T."/>
            <person name="Endo A."/>
        </authorList>
    </citation>
    <scope>NUCLEOTIDE SEQUENCE</scope>
    <source>
        <strain evidence="10">JCM 17466</strain>
    </source>
</reference>
<keyword evidence="6 9" id="KW-0029">Amino-acid transport</keyword>
<dbReference type="PANTHER" id="PTHR42865:SF8">
    <property type="entry name" value="SERINE_THREONINE TRANSPORTER SSTT"/>
    <property type="match status" value="1"/>
</dbReference>
<dbReference type="AlphaFoldDB" id="A0A916VDH4"/>
<dbReference type="Proteomes" id="UP000613208">
    <property type="component" value="Unassembled WGS sequence"/>
</dbReference>
<keyword evidence="11" id="KW-1185">Reference proteome</keyword>
<comment type="similarity">
    <text evidence="9">Belongs to the dicarboxylate/amino acid:cation symporter (DAACS) (TC 2.A.23) family.</text>
</comment>
<feature type="transmembrane region" description="Helical" evidence="9">
    <location>
        <begin position="46"/>
        <end position="67"/>
    </location>
</feature>
<evidence type="ECO:0000256" key="6">
    <source>
        <dbReference type="ARBA" id="ARBA00022970"/>
    </source>
</evidence>
<keyword evidence="4 9" id="KW-0812">Transmembrane</keyword>
<comment type="subcellular location">
    <subcellularLocation>
        <location evidence="9">Cell membrane</location>
        <topology evidence="9">Multi-pass membrane protein</topology>
    </subcellularLocation>
    <subcellularLocation>
        <location evidence="1">Membrane</location>
        <topology evidence="1">Multi-pass membrane protein</topology>
    </subcellularLocation>
</comment>
<dbReference type="NCBIfam" id="NF010151">
    <property type="entry name" value="PRK13628.1"/>
    <property type="match status" value="1"/>
</dbReference>
<dbReference type="GO" id="GO:0005886">
    <property type="term" value="C:plasma membrane"/>
    <property type="evidence" value="ECO:0007669"/>
    <property type="project" value="UniProtKB-SubCell"/>
</dbReference>
<feature type="transmembrane region" description="Helical" evidence="9">
    <location>
        <begin position="79"/>
        <end position="100"/>
    </location>
</feature>
<comment type="caution">
    <text evidence="10">The sequence shown here is derived from an EMBL/GenBank/DDBJ whole genome shotgun (WGS) entry which is preliminary data.</text>
</comment>
<dbReference type="GO" id="GO:0015826">
    <property type="term" value="P:threonine transport"/>
    <property type="evidence" value="ECO:0007669"/>
    <property type="project" value="InterPro"/>
</dbReference>
<dbReference type="EMBL" id="BLYI01000031">
    <property type="protein sequence ID" value="GFO85223.1"/>
    <property type="molecule type" value="Genomic_DNA"/>
</dbReference>
<dbReference type="HAMAP" id="MF_01582">
    <property type="entry name" value="Ser_Thr_transp_SstT"/>
    <property type="match status" value="1"/>
</dbReference>
<evidence type="ECO:0000313" key="11">
    <source>
        <dbReference type="Proteomes" id="UP000613208"/>
    </source>
</evidence>